<comment type="caution">
    <text evidence="1">The sequence shown here is derived from an EMBL/GenBank/DDBJ whole genome shotgun (WGS) entry which is preliminary data.</text>
</comment>
<organism evidence="1 2">
    <name type="scientific">Salix purpurea</name>
    <name type="common">Purple osier willow</name>
    <dbReference type="NCBI Taxonomy" id="77065"/>
    <lineage>
        <taxon>Eukaryota</taxon>
        <taxon>Viridiplantae</taxon>
        <taxon>Streptophyta</taxon>
        <taxon>Embryophyta</taxon>
        <taxon>Tracheophyta</taxon>
        <taxon>Spermatophyta</taxon>
        <taxon>Magnoliopsida</taxon>
        <taxon>eudicotyledons</taxon>
        <taxon>Gunneridae</taxon>
        <taxon>Pentapetalae</taxon>
        <taxon>rosids</taxon>
        <taxon>fabids</taxon>
        <taxon>Malpighiales</taxon>
        <taxon>Salicaceae</taxon>
        <taxon>Saliceae</taxon>
        <taxon>Salix</taxon>
    </lineage>
</organism>
<evidence type="ECO:0000313" key="2">
    <source>
        <dbReference type="Proteomes" id="UP001151532"/>
    </source>
</evidence>
<gene>
    <name evidence="1" type="ORF">OIU79_019575</name>
</gene>
<proteinExistence type="predicted"/>
<reference evidence="1" key="2">
    <citation type="journal article" date="2023" name="Int. J. Mol. Sci.">
        <title>De Novo Assembly and Annotation of 11 Diverse Shrub Willow (Salix) Genomes Reveals Novel Gene Organization in Sex-Linked Regions.</title>
        <authorList>
            <person name="Hyden B."/>
            <person name="Feng K."/>
            <person name="Yates T.B."/>
            <person name="Jawdy S."/>
            <person name="Cereghino C."/>
            <person name="Smart L.B."/>
            <person name="Muchero W."/>
        </authorList>
    </citation>
    <scope>NUCLEOTIDE SEQUENCE</scope>
    <source>
        <tissue evidence="1">Shoot tip</tissue>
    </source>
</reference>
<protein>
    <submittedName>
        <fullName evidence="1">Uncharacterized protein</fullName>
    </submittedName>
</protein>
<name>A0A9Q0P1H4_SALPP</name>
<accession>A0A9Q0P1H4</accession>
<dbReference type="Proteomes" id="UP001151532">
    <property type="component" value="Chromosome 14"/>
</dbReference>
<sequence>MQGNETTDISSKRQEPYDCPSLRSGVVSNDSDILVLLNLNKPYNFLKSFMAWTPSLEKIPECSPGSSVDFLEELSVHCLLMFKDPLPSPSVCKAVITDFKARLGEFLFASISSPISAGLKLAPVRKISST</sequence>
<dbReference type="EMBL" id="JAPFFK010000020">
    <property type="protein sequence ID" value="KAJ6679866.1"/>
    <property type="molecule type" value="Genomic_DNA"/>
</dbReference>
<keyword evidence="2" id="KW-1185">Reference proteome</keyword>
<dbReference type="AlphaFoldDB" id="A0A9Q0P1H4"/>
<reference evidence="1" key="1">
    <citation type="submission" date="2022-11" db="EMBL/GenBank/DDBJ databases">
        <authorList>
            <person name="Hyden B.L."/>
            <person name="Feng K."/>
            <person name="Yates T."/>
            <person name="Jawdy S."/>
            <person name="Smart L.B."/>
            <person name="Muchero W."/>
        </authorList>
    </citation>
    <scope>NUCLEOTIDE SEQUENCE</scope>
    <source>
        <tissue evidence="1">Shoot tip</tissue>
    </source>
</reference>
<evidence type="ECO:0000313" key="1">
    <source>
        <dbReference type="EMBL" id="KAJ6679866.1"/>
    </source>
</evidence>